<dbReference type="PANTHER" id="PTHR33091">
    <property type="entry name" value="PROTEIN, PUTATIVE, EXPRESSED-RELATED"/>
    <property type="match status" value="1"/>
</dbReference>
<feature type="signal peptide" evidence="4">
    <location>
        <begin position="1"/>
        <end position="21"/>
    </location>
</feature>
<evidence type="ECO:0000256" key="3">
    <source>
        <dbReference type="ARBA" id="ARBA00022900"/>
    </source>
</evidence>
<evidence type="ECO:0000313" key="6">
    <source>
        <dbReference type="Proteomes" id="UP000187609"/>
    </source>
</evidence>
<dbReference type="AlphaFoldDB" id="A0A314KVN5"/>
<gene>
    <name evidence="5" type="ORF">A4A49_55042</name>
</gene>
<dbReference type="PANTHER" id="PTHR33091:SF81">
    <property type="entry name" value="SERINE PROTEASE INHIBITOR, POTATO INHIBITOR I-TYPE FAMILY PROTEIN"/>
    <property type="match status" value="1"/>
</dbReference>
<accession>A0A314KVN5</accession>
<dbReference type="Pfam" id="PF00280">
    <property type="entry name" value="potato_inhibit"/>
    <property type="match status" value="1"/>
</dbReference>
<evidence type="ECO:0000256" key="4">
    <source>
        <dbReference type="SAM" id="SignalP"/>
    </source>
</evidence>
<comment type="caution">
    <text evidence="5">The sequence shown here is derived from an EMBL/GenBank/DDBJ whole genome shotgun (WGS) entry which is preliminary data.</text>
</comment>
<evidence type="ECO:0000256" key="2">
    <source>
        <dbReference type="ARBA" id="ARBA00022690"/>
    </source>
</evidence>
<dbReference type="Gene3D" id="3.30.10.10">
    <property type="entry name" value="Trypsin Inhibitor V, subunit A"/>
    <property type="match status" value="1"/>
</dbReference>
<keyword evidence="2" id="KW-0646">Protease inhibitor</keyword>
<name>A0A314KVN5_NICAT</name>
<reference evidence="5" key="1">
    <citation type="submission" date="2016-11" db="EMBL/GenBank/DDBJ databases">
        <title>The genome of Nicotiana attenuata.</title>
        <authorList>
            <person name="Xu S."/>
            <person name="Brockmoeller T."/>
            <person name="Gaquerel E."/>
            <person name="Navarro A."/>
            <person name="Kuhl H."/>
            <person name="Gase K."/>
            <person name="Ling Z."/>
            <person name="Zhou W."/>
            <person name="Kreitzer C."/>
            <person name="Stanke M."/>
            <person name="Tang H."/>
            <person name="Lyons E."/>
            <person name="Pandey P."/>
            <person name="Pandey S.P."/>
            <person name="Timmermann B."/>
            <person name="Baldwin I.T."/>
        </authorList>
    </citation>
    <scope>NUCLEOTIDE SEQUENCE [LARGE SCALE GENOMIC DNA]</scope>
    <source>
        <strain evidence="5">UT</strain>
    </source>
</reference>
<dbReference type="SUPFAM" id="SSF54654">
    <property type="entry name" value="CI-2 family of serine protease inhibitors"/>
    <property type="match status" value="1"/>
</dbReference>
<protein>
    <submittedName>
        <fullName evidence="5">Uncharacterized protein</fullName>
    </submittedName>
</protein>
<organism evidence="5 6">
    <name type="scientific">Nicotiana attenuata</name>
    <name type="common">Coyote tobacco</name>
    <dbReference type="NCBI Taxonomy" id="49451"/>
    <lineage>
        <taxon>Eukaryota</taxon>
        <taxon>Viridiplantae</taxon>
        <taxon>Streptophyta</taxon>
        <taxon>Embryophyta</taxon>
        <taxon>Tracheophyta</taxon>
        <taxon>Spermatophyta</taxon>
        <taxon>Magnoliopsida</taxon>
        <taxon>eudicotyledons</taxon>
        <taxon>Gunneridae</taxon>
        <taxon>Pentapetalae</taxon>
        <taxon>asterids</taxon>
        <taxon>lamiids</taxon>
        <taxon>Solanales</taxon>
        <taxon>Solanaceae</taxon>
        <taxon>Nicotianoideae</taxon>
        <taxon>Nicotianeae</taxon>
        <taxon>Nicotiana</taxon>
    </lineage>
</organism>
<dbReference type="InterPro" id="IPR000864">
    <property type="entry name" value="Prot_inh_pot1"/>
</dbReference>
<sequence>MSRKLSFFIAIFLAIYSSVEGRTAYPPCSPCKCTGNDCAGTGLFPKGSKFVWPELIGIKEKDAVNQVLSSNSVVTPVVIYNQVTNITDDCCNRVWILVDQPGGNGQVENIPTVG</sequence>
<dbReference type="InterPro" id="IPR036354">
    <property type="entry name" value="Prot_inh_pot1_sf"/>
</dbReference>
<dbReference type="SMR" id="A0A314KVN5"/>
<comment type="similarity">
    <text evidence="1">Belongs to the protease inhibitor I13 (potato type I serine protease inhibitor) family.</text>
</comment>
<dbReference type="EMBL" id="MJEQ01000859">
    <property type="protein sequence ID" value="OIT33561.1"/>
    <property type="molecule type" value="Genomic_DNA"/>
</dbReference>
<dbReference type="GO" id="GO:0004867">
    <property type="term" value="F:serine-type endopeptidase inhibitor activity"/>
    <property type="evidence" value="ECO:0007669"/>
    <property type="project" value="UniProtKB-KW"/>
</dbReference>
<dbReference type="Proteomes" id="UP000187609">
    <property type="component" value="Unassembled WGS sequence"/>
</dbReference>
<proteinExistence type="inferred from homology"/>
<evidence type="ECO:0000313" key="5">
    <source>
        <dbReference type="EMBL" id="OIT33561.1"/>
    </source>
</evidence>
<evidence type="ECO:0000256" key="1">
    <source>
        <dbReference type="ARBA" id="ARBA00008210"/>
    </source>
</evidence>
<dbReference type="Gramene" id="OIT33561">
    <property type="protein sequence ID" value="OIT33561"/>
    <property type="gene ID" value="A4A49_55042"/>
</dbReference>
<keyword evidence="6" id="KW-1185">Reference proteome</keyword>
<keyword evidence="3" id="KW-0722">Serine protease inhibitor</keyword>
<keyword evidence="4" id="KW-0732">Signal</keyword>
<feature type="chain" id="PRO_5016447581" evidence="4">
    <location>
        <begin position="22"/>
        <end position="114"/>
    </location>
</feature>
<dbReference type="GO" id="GO:0009611">
    <property type="term" value="P:response to wounding"/>
    <property type="evidence" value="ECO:0007669"/>
    <property type="project" value="InterPro"/>
</dbReference>